<comment type="caution">
    <text evidence="1">The sequence shown here is derived from an EMBL/GenBank/DDBJ whole genome shotgun (WGS) entry which is preliminary data.</text>
</comment>
<dbReference type="GO" id="GO:0030246">
    <property type="term" value="F:carbohydrate binding"/>
    <property type="evidence" value="ECO:0007669"/>
    <property type="project" value="InterPro"/>
</dbReference>
<dbReference type="Pfam" id="PF14486">
    <property type="entry name" value="DUF4432"/>
    <property type="match status" value="1"/>
</dbReference>
<dbReference type="Proteomes" id="UP001153387">
    <property type="component" value="Unassembled WGS sequence"/>
</dbReference>
<dbReference type="InterPro" id="IPR014718">
    <property type="entry name" value="GH-type_carb-bd"/>
</dbReference>
<dbReference type="InterPro" id="IPR027839">
    <property type="entry name" value="DUF4432"/>
</dbReference>
<proteinExistence type="predicted"/>
<dbReference type="RefSeq" id="WP_277564796.1">
    <property type="nucleotide sequence ID" value="NZ_JAPDHZ010000002.1"/>
</dbReference>
<protein>
    <submittedName>
        <fullName evidence="1">Aldose 1-epimerase family protein</fullName>
    </submittedName>
</protein>
<evidence type="ECO:0000313" key="1">
    <source>
        <dbReference type="EMBL" id="MDG0791013.1"/>
    </source>
</evidence>
<dbReference type="CDD" id="cd09023">
    <property type="entry name" value="Aldose_epim_Ec_c4013"/>
    <property type="match status" value="1"/>
</dbReference>
<reference evidence="1 2" key="1">
    <citation type="submission" date="2022-10" db="EMBL/GenBank/DDBJ databases">
        <title>Comparative genomic analysis of Cohnella hashimotonis sp. nov., isolated from the International Space Station.</title>
        <authorList>
            <person name="Simpson A."/>
            <person name="Venkateswaran K."/>
        </authorList>
    </citation>
    <scope>NUCLEOTIDE SEQUENCE [LARGE SCALE GENOMIC DNA]</scope>
    <source>
        <strain evidence="1 2">DSM 18997</strain>
    </source>
</reference>
<name>A0A9X4QLV9_9BACL</name>
<dbReference type="Gene3D" id="2.70.98.10">
    <property type="match status" value="1"/>
</dbReference>
<gene>
    <name evidence="1" type="ORF">OMP38_09140</name>
</gene>
<evidence type="ECO:0000313" key="2">
    <source>
        <dbReference type="Proteomes" id="UP001153387"/>
    </source>
</evidence>
<organism evidence="1 2">
    <name type="scientific">Cohnella ginsengisoli</name>
    <dbReference type="NCBI Taxonomy" id="425004"/>
    <lineage>
        <taxon>Bacteria</taxon>
        <taxon>Bacillati</taxon>
        <taxon>Bacillota</taxon>
        <taxon>Bacilli</taxon>
        <taxon>Bacillales</taxon>
        <taxon>Paenibacillaceae</taxon>
        <taxon>Cohnella</taxon>
    </lineage>
</organism>
<sequence length="351" mass="38155">MRLYGKDWTRRELEARVGRMSQIGGVRRMTLSEGKEAGVELIRVATGAGLTLDIVPSKGLDISRAELWGAPLSWRSAAGDANPAYYDAAGTGWLRTASGGLLMTCGLTHAGSPSETPGGQQGLHGRAHHTPASQVAAREEWVGDELVWRVEGTIEENALFGANLRLHRRISGRLGANEIHIEDRVENLGFSPSPHMMLYHFNFGFPLLDENASIILPPAVTSERGEAGHAADCARWERPDPNAKERVFYHELDDRDGMAEACVRQPAFPAGPGAAAVSVKLRWSADTLPRLVQWRMPGAGAHVLGLEPANCRVEGYEAEVREGGPVMLAPGAWVTHRLELKIAAERAMIEE</sequence>
<keyword evidence="2" id="KW-1185">Reference proteome</keyword>
<dbReference type="EMBL" id="JAPDHZ010000002">
    <property type="protein sequence ID" value="MDG0791013.1"/>
    <property type="molecule type" value="Genomic_DNA"/>
</dbReference>
<dbReference type="AlphaFoldDB" id="A0A9X4QLV9"/>
<accession>A0A9X4QLV9</accession>